<sequence length="53" mass="5657">MNNILLNKCVHILCQPLLRLQPLHFSPSSAAGTTSSPPAPSRSKSVPTRTSNS</sequence>
<dbReference type="Proteomes" id="UP001419268">
    <property type="component" value="Unassembled WGS sequence"/>
</dbReference>
<protein>
    <submittedName>
        <fullName evidence="2">Uncharacterized protein</fullName>
    </submittedName>
</protein>
<name>A0AAP0KWH4_9MAGN</name>
<dbReference type="AlphaFoldDB" id="A0AAP0KWH4"/>
<organism evidence="2 3">
    <name type="scientific">Stephania cephalantha</name>
    <dbReference type="NCBI Taxonomy" id="152367"/>
    <lineage>
        <taxon>Eukaryota</taxon>
        <taxon>Viridiplantae</taxon>
        <taxon>Streptophyta</taxon>
        <taxon>Embryophyta</taxon>
        <taxon>Tracheophyta</taxon>
        <taxon>Spermatophyta</taxon>
        <taxon>Magnoliopsida</taxon>
        <taxon>Ranunculales</taxon>
        <taxon>Menispermaceae</taxon>
        <taxon>Menispermoideae</taxon>
        <taxon>Cissampelideae</taxon>
        <taxon>Stephania</taxon>
    </lineage>
</organism>
<evidence type="ECO:0000256" key="1">
    <source>
        <dbReference type="SAM" id="MobiDB-lite"/>
    </source>
</evidence>
<comment type="caution">
    <text evidence="2">The sequence shown here is derived from an EMBL/GenBank/DDBJ whole genome shotgun (WGS) entry which is preliminary data.</text>
</comment>
<gene>
    <name evidence="2" type="ORF">Scep_005048</name>
</gene>
<feature type="region of interest" description="Disordered" evidence="1">
    <location>
        <begin position="25"/>
        <end position="53"/>
    </location>
</feature>
<feature type="compositionally biased region" description="Low complexity" evidence="1">
    <location>
        <begin position="26"/>
        <end position="47"/>
    </location>
</feature>
<evidence type="ECO:0000313" key="3">
    <source>
        <dbReference type="Proteomes" id="UP001419268"/>
    </source>
</evidence>
<dbReference type="EMBL" id="JBBNAG010000002">
    <property type="protein sequence ID" value="KAK9158474.1"/>
    <property type="molecule type" value="Genomic_DNA"/>
</dbReference>
<reference evidence="2 3" key="1">
    <citation type="submission" date="2024-01" db="EMBL/GenBank/DDBJ databases">
        <title>Genome assemblies of Stephania.</title>
        <authorList>
            <person name="Yang L."/>
        </authorList>
    </citation>
    <scope>NUCLEOTIDE SEQUENCE [LARGE SCALE GENOMIC DNA]</scope>
    <source>
        <strain evidence="2">JXDWG</strain>
        <tissue evidence="2">Leaf</tissue>
    </source>
</reference>
<accession>A0AAP0KWH4</accession>
<keyword evidence="3" id="KW-1185">Reference proteome</keyword>
<evidence type="ECO:0000313" key="2">
    <source>
        <dbReference type="EMBL" id="KAK9158474.1"/>
    </source>
</evidence>
<proteinExistence type="predicted"/>